<dbReference type="Proteomes" id="UP000887013">
    <property type="component" value="Unassembled WGS sequence"/>
</dbReference>
<gene>
    <name evidence="2" type="ORF">NPIL_511751</name>
</gene>
<evidence type="ECO:0000313" key="3">
    <source>
        <dbReference type="Proteomes" id="UP000887013"/>
    </source>
</evidence>
<comment type="caution">
    <text evidence="2">The sequence shown here is derived from an EMBL/GenBank/DDBJ whole genome shotgun (WGS) entry which is preliminary data.</text>
</comment>
<proteinExistence type="predicted"/>
<protein>
    <submittedName>
        <fullName evidence="2">Uncharacterized protein</fullName>
    </submittedName>
</protein>
<dbReference type="EMBL" id="BMAW01040366">
    <property type="protein sequence ID" value="GFU59393.1"/>
    <property type="molecule type" value="Genomic_DNA"/>
</dbReference>
<organism evidence="2 3">
    <name type="scientific">Nephila pilipes</name>
    <name type="common">Giant wood spider</name>
    <name type="synonym">Nephila maculata</name>
    <dbReference type="NCBI Taxonomy" id="299642"/>
    <lineage>
        <taxon>Eukaryota</taxon>
        <taxon>Metazoa</taxon>
        <taxon>Ecdysozoa</taxon>
        <taxon>Arthropoda</taxon>
        <taxon>Chelicerata</taxon>
        <taxon>Arachnida</taxon>
        <taxon>Araneae</taxon>
        <taxon>Araneomorphae</taxon>
        <taxon>Entelegynae</taxon>
        <taxon>Araneoidea</taxon>
        <taxon>Nephilidae</taxon>
        <taxon>Nephila</taxon>
    </lineage>
</organism>
<evidence type="ECO:0000256" key="1">
    <source>
        <dbReference type="SAM" id="MobiDB-lite"/>
    </source>
</evidence>
<accession>A0A8X6UMY9</accession>
<reference evidence="2" key="1">
    <citation type="submission" date="2020-08" db="EMBL/GenBank/DDBJ databases">
        <title>Multicomponent nature underlies the extraordinary mechanical properties of spider dragline silk.</title>
        <authorList>
            <person name="Kono N."/>
            <person name="Nakamura H."/>
            <person name="Mori M."/>
            <person name="Yoshida Y."/>
            <person name="Ohtoshi R."/>
            <person name="Malay A.D."/>
            <person name="Moran D.A.P."/>
            <person name="Tomita M."/>
            <person name="Numata K."/>
            <person name="Arakawa K."/>
        </authorList>
    </citation>
    <scope>NUCLEOTIDE SEQUENCE</scope>
</reference>
<feature type="compositionally biased region" description="Basic residues" evidence="1">
    <location>
        <begin position="1"/>
        <end position="11"/>
    </location>
</feature>
<name>A0A8X6UMY9_NEPPI</name>
<evidence type="ECO:0000313" key="2">
    <source>
        <dbReference type="EMBL" id="GFU59393.1"/>
    </source>
</evidence>
<sequence length="118" mass="13738">MSGEKQRRRTALTRSRSRDEPVWTIQPSSGAIERRVATKSDFRRRQKRAKLQERFSHAISLVNRDQCKKPLLIIRKTFIVSLCDKYNKLEKPVPPITDGRRECNLSHTANVTVIRPVL</sequence>
<feature type="region of interest" description="Disordered" evidence="1">
    <location>
        <begin position="1"/>
        <end position="24"/>
    </location>
</feature>
<keyword evidence="3" id="KW-1185">Reference proteome</keyword>
<dbReference type="AlphaFoldDB" id="A0A8X6UMY9"/>